<evidence type="ECO:0000313" key="2">
    <source>
        <dbReference type="EMBL" id="AKD54874.1"/>
    </source>
</evidence>
<dbReference type="PROSITE" id="PS51708">
    <property type="entry name" value="CHAD"/>
    <property type="match status" value="1"/>
</dbReference>
<keyword evidence="3" id="KW-1185">Reference proteome</keyword>
<dbReference type="OrthoDB" id="9810907at2"/>
<feature type="domain" description="CHAD" evidence="1">
    <location>
        <begin position="8"/>
        <end position="296"/>
    </location>
</feature>
<dbReference type="Gene3D" id="1.40.20.10">
    <property type="entry name" value="CHAD domain"/>
    <property type="match status" value="1"/>
</dbReference>
<dbReference type="PANTHER" id="PTHR39339">
    <property type="entry name" value="SLR1444 PROTEIN"/>
    <property type="match status" value="1"/>
</dbReference>
<dbReference type="InterPro" id="IPR038186">
    <property type="entry name" value="CHAD_dom_sf"/>
</dbReference>
<gene>
    <name evidence="2" type="ORF">SD10_08135</name>
</gene>
<dbReference type="PANTHER" id="PTHR39339:SF1">
    <property type="entry name" value="CHAD DOMAIN-CONTAINING PROTEIN"/>
    <property type="match status" value="1"/>
</dbReference>
<dbReference type="SMART" id="SM00880">
    <property type="entry name" value="CHAD"/>
    <property type="match status" value="1"/>
</dbReference>
<organism evidence="2 3">
    <name type="scientific">Spirosoma radiotolerans</name>
    <dbReference type="NCBI Taxonomy" id="1379870"/>
    <lineage>
        <taxon>Bacteria</taxon>
        <taxon>Pseudomonadati</taxon>
        <taxon>Bacteroidota</taxon>
        <taxon>Cytophagia</taxon>
        <taxon>Cytophagales</taxon>
        <taxon>Cytophagaceae</taxon>
        <taxon>Spirosoma</taxon>
    </lineage>
</organism>
<dbReference type="RefSeq" id="WP_046573350.1">
    <property type="nucleotide sequence ID" value="NZ_CP010429.1"/>
</dbReference>
<dbReference type="InterPro" id="IPR007899">
    <property type="entry name" value="CHAD_dom"/>
</dbReference>
<dbReference type="STRING" id="1379870.SD10_08135"/>
<dbReference type="HOGENOM" id="CLU_074535_0_0_10"/>
<evidence type="ECO:0000259" key="1">
    <source>
        <dbReference type="PROSITE" id="PS51708"/>
    </source>
</evidence>
<sequence length="313" mass="36300">MGYIFKPQESIAENMNRILAEEVTGALVALEKPGEITGEGIHSVRKRIKKIRALFRLVRSELKEKEFKRTNAFYRSLGQQLSSLRDATVMIKTLDKLREAKPTNVSPKLFTTLHEALLVEQKQAANAFFNGPTQIGHLANAFRNASPHVTGFSKCYNGFRVMAPNLKKTYRRARQALKVVRHKPSIDHFHELRKEVKTIWYHTRLLQPIWPDLVKAYEHEFDRLGELLGDDHDFGVLAQKIESDQLLVPRRQTKEAILQGLQAQRTQLQTQIYPLANRLLAEKANEFVKRFQRHWKIWQSEARSETINQRQTA</sequence>
<dbReference type="KEGG" id="srd:SD10_08135"/>
<accession>A0A0E3ZV73</accession>
<dbReference type="EMBL" id="CP010429">
    <property type="protein sequence ID" value="AKD54874.1"/>
    <property type="molecule type" value="Genomic_DNA"/>
</dbReference>
<dbReference type="Pfam" id="PF05235">
    <property type="entry name" value="CHAD"/>
    <property type="match status" value="1"/>
</dbReference>
<dbReference type="Proteomes" id="UP000033054">
    <property type="component" value="Chromosome"/>
</dbReference>
<protein>
    <recommendedName>
        <fullName evidence="1">CHAD domain-containing protein</fullName>
    </recommendedName>
</protein>
<proteinExistence type="predicted"/>
<evidence type="ECO:0000313" key="3">
    <source>
        <dbReference type="Proteomes" id="UP000033054"/>
    </source>
</evidence>
<name>A0A0E3ZV73_9BACT</name>
<dbReference type="AlphaFoldDB" id="A0A0E3ZV73"/>
<reference evidence="2 3" key="1">
    <citation type="journal article" date="2014" name="Curr. Microbiol.">
        <title>Spirosoma radiotolerans sp. nov., a gamma-radiation-resistant bacterium isolated from gamma ray-irradiated soil.</title>
        <authorList>
            <person name="Lee J.J."/>
            <person name="Srinivasan S."/>
            <person name="Lim S."/>
            <person name="Joe M."/>
            <person name="Im S."/>
            <person name="Bae S.I."/>
            <person name="Park K.R."/>
            <person name="Han J.H."/>
            <person name="Park S.H."/>
            <person name="Joo B.M."/>
            <person name="Park S.J."/>
            <person name="Kim M.K."/>
        </authorList>
    </citation>
    <scope>NUCLEOTIDE SEQUENCE [LARGE SCALE GENOMIC DNA]</scope>
    <source>
        <strain evidence="2 3">DG5A</strain>
    </source>
</reference>
<dbReference type="PATRIC" id="fig|1379870.5.peg.1773"/>